<feature type="region of interest" description="Disordered" evidence="1">
    <location>
        <begin position="92"/>
        <end position="118"/>
    </location>
</feature>
<organism evidence="2">
    <name type="scientific">marine sediment metagenome</name>
    <dbReference type="NCBI Taxonomy" id="412755"/>
    <lineage>
        <taxon>unclassified sequences</taxon>
        <taxon>metagenomes</taxon>
        <taxon>ecological metagenomes</taxon>
    </lineage>
</organism>
<dbReference type="Pfam" id="PF17957">
    <property type="entry name" value="Big_7"/>
    <property type="match status" value="1"/>
</dbReference>
<feature type="compositionally biased region" description="Basic and acidic residues" evidence="1">
    <location>
        <begin position="1"/>
        <end position="15"/>
    </location>
</feature>
<feature type="compositionally biased region" description="Polar residues" evidence="1">
    <location>
        <begin position="251"/>
        <end position="260"/>
    </location>
</feature>
<dbReference type="Gene3D" id="2.60.40.10">
    <property type="entry name" value="Immunoglobulins"/>
    <property type="match status" value="1"/>
</dbReference>
<reference evidence="2" key="1">
    <citation type="journal article" date="2015" name="Nature">
        <title>Complex archaea that bridge the gap between prokaryotes and eukaryotes.</title>
        <authorList>
            <person name="Spang A."/>
            <person name="Saw J.H."/>
            <person name="Jorgensen S.L."/>
            <person name="Zaremba-Niedzwiedzka K."/>
            <person name="Martijn J."/>
            <person name="Lind A.E."/>
            <person name="van Eijk R."/>
            <person name="Schleper C."/>
            <person name="Guy L."/>
            <person name="Ettema T.J."/>
        </authorList>
    </citation>
    <scope>NUCLEOTIDE SEQUENCE</scope>
</reference>
<dbReference type="InterPro" id="IPR013783">
    <property type="entry name" value="Ig-like_fold"/>
</dbReference>
<gene>
    <name evidence="2" type="ORF">LCGC14_1589880</name>
</gene>
<evidence type="ECO:0000313" key="2">
    <source>
        <dbReference type="EMBL" id="KKM25943.1"/>
    </source>
</evidence>
<dbReference type="EMBL" id="LAZR01012607">
    <property type="protein sequence ID" value="KKM25943.1"/>
    <property type="molecule type" value="Genomic_DNA"/>
</dbReference>
<sequence>MAIERRDSTDTDGRGLGHSFAADNVERGTPEGNQFIKRRPTYPLGDNPRGREIRWNDQEDSDQKGDIFRSYKGLVPIEGQDPFAPKRVIRVGSTKELRPTSPSRSTDTAANQAAQEAQRAQLASTDFGALFPSATITVPSPGASVARGTVIAVNVTGTHILSVMSCTLYIDGQPVDRIVLDRSAQQSTPTAEFTFRYNIAADRALGTMSIEARVYSIEVSAQGVIADNAINEFDTQFRGGVSTLDGRLGQAGSTSQTSPKLDQDPSMYLRTPEGVSSISVNVI</sequence>
<feature type="region of interest" description="Disordered" evidence="1">
    <location>
        <begin position="1"/>
        <end position="61"/>
    </location>
</feature>
<feature type="compositionally biased region" description="Low complexity" evidence="1">
    <location>
        <begin position="109"/>
        <end position="118"/>
    </location>
</feature>
<comment type="caution">
    <text evidence="2">The sequence shown here is derived from an EMBL/GenBank/DDBJ whole genome shotgun (WGS) entry which is preliminary data.</text>
</comment>
<protein>
    <submittedName>
        <fullName evidence="2">Uncharacterized protein</fullName>
    </submittedName>
</protein>
<feature type="region of interest" description="Disordered" evidence="1">
    <location>
        <begin position="248"/>
        <end position="268"/>
    </location>
</feature>
<name>A0A0F9KUZ9_9ZZZZ</name>
<dbReference type="AlphaFoldDB" id="A0A0F9KUZ9"/>
<feature type="compositionally biased region" description="Basic and acidic residues" evidence="1">
    <location>
        <begin position="48"/>
        <end position="61"/>
    </location>
</feature>
<evidence type="ECO:0000256" key="1">
    <source>
        <dbReference type="SAM" id="MobiDB-lite"/>
    </source>
</evidence>
<proteinExistence type="predicted"/>
<accession>A0A0F9KUZ9</accession>